<proteinExistence type="inferred from homology"/>
<reference evidence="5 6" key="1">
    <citation type="journal article" date="2016" name="Sci. Rep.">
        <title>Peltaster fructicola genome reveals evolution from an invasive phytopathogen to an ectophytic parasite.</title>
        <authorList>
            <person name="Xu C."/>
            <person name="Chen H."/>
            <person name="Gleason M.L."/>
            <person name="Xu J.R."/>
            <person name="Liu H."/>
            <person name="Zhang R."/>
            <person name="Sun G."/>
        </authorList>
    </citation>
    <scope>NUCLEOTIDE SEQUENCE [LARGE SCALE GENOMIC DNA]</scope>
    <source>
        <strain evidence="5 6">LNHT1506</strain>
    </source>
</reference>
<dbReference type="Pfam" id="PF07859">
    <property type="entry name" value="Abhydrolase_3"/>
    <property type="match status" value="1"/>
</dbReference>
<name>A0A6H0XZ89_9PEZI</name>
<evidence type="ECO:0000256" key="3">
    <source>
        <dbReference type="PROSITE-ProRule" id="PRU10038"/>
    </source>
</evidence>
<evidence type="ECO:0000313" key="6">
    <source>
        <dbReference type="Proteomes" id="UP000503462"/>
    </source>
</evidence>
<protein>
    <recommendedName>
        <fullName evidence="4">Alpha/beta hydrolase fold-3 domain-containing protein</fullName>
    </recommendedName>
</protein>
<gene>
    <name evidence="5" type="ORF">AMS68_005584</name>
</gene>
<dbReference type="PROSITE" id="PS01174">
    <property type="entry name" value="LIPASE_GDXG_SER"/>
    <property type="match status" value="1"/>
</dbReference>
<dbReference type="Proteomes" id="UP000503462">
    <property type="component" value="Chromosome 4"/>
</dbReference>
<evidence type="ECO:0000256" key="1">
    <source>
        <dbReference type="ARBA" id="ARBA00010515"/>
    </source>
</evidence>
<feature type="domain" description="Alpha/beta hydrolase fold-3" evidence="4">
    <location>
        <begin position="162"/>
        <end position="374"/>
    </location>
</feature>
<dbReference type="InterPro" id="IPR013094">
    <property type="entry name" value="AB_hydrolase_3"/>
</dbReference>
<dbReference type="EMBL" id="CP051142">
    <property type="protein sequence ID" value="QIX00067.1"/>
    <property type="molecule type" value="Genomic_DNA"/>
</dbReference>
<evidence type="ECO:0000313" key="5">
    <source>
        <dbReference type="EMBL" id="QIX00067.1"/>
    </source>
</evidence>
<dbReference type="PANTHER" id="PTHR48081">
    <property type="entry name" value="AB HYDROLASE SUPERFAMILY PROTEIN C4A8.06C"/>
    <property type="match status" value="1"/>
</dbReference>
<accession>A0A6H0XZ89</accession>
<dbReference type="AlphaFoldDB" id="A0A6H0XZ89"/>
<keyword evidence="2" id="KW-0378">Hydrolase</keyword>
<dbReference type="GO" id="GO:0016787">
    <property type="term" value="F:hydrolase activity"/>
    <property type="evidence" value="ECO:0007669"/>
    <property type="project" value="UniProtKB-KW"/>
</dbReference>
<evidence type="ECO:0000256" key="2">
    <source>
        <dbReference type="ARBA" id="ARBA00022801"/>
    </source>
</evidence>
<comment type="similarity">
    <text evidence="1">Belongs to the 'GDXG' lipolytic enzyme family.</text>
</comment>
<dbReference type="Gene3D" id="3.40.50.1820">
    <property type="entry name" value="alpha/beta hydrolase"/>
    <property type="match status" value="1"/>
</dbReference>
<dbReference type="InterPro" id="IPR050300">
    <property type="entry name" value="GDXG_lipolytic_enzyme"/>
</dbReference>
<dbReference type="OrthoDB" id="408631at2759"/>
<dbReference type="PANTHER" id="PTHR48081:SF2">
    <property type="entry name" value="ALPHA_BETA-HYDROLASE"/>
    <property type="match status" value="1"/>
</dbReference>
<dbReference type="InterPro" id="IPR033140">
    <property type="entry name" value="Lipase_GDXG_put_SER_AS"/>
</dbReference>
<feature type="active site" evidence="3">
    <location>
        <position position="241"/>
    </location>
</feature>
<dbReference type="InterPro" id="IPR029058">
    <property type="entry name" value="AB_hydrolase_fold"/>
</dbReference>
<dbReference type="SUPFAM" id="SSF53474">
    <property type="entry name" value="alpha/beta-Hydrolases"/>
    <property type="match status" value="1"/>
</dbReference>
<evidence type="ECO:0000259" key="4">
    <source>
        <dbReference type="Pfam" id="PF07859"/>
    </source>
</evidence>
<organism evidence="5 6">
    <name type="scientific">Peltaster fructicola</name>
    <dbReference type="NCBI Taxonomy" id="286661"/>
    <lineage>
        <taxon>Eukaryota</taxon>
        <taxon>Fungi</taxon>
        <taxon>Dikarya</taxon>
        <taxon>Ascomycota</taxon>
        <taxon>Pezizomycotina</taxon>
        <taxon>Dothideomycetes</taxon>
        <taxon>Dothideomycetes incertae sedis</taxon>
        <taxon>Peltaster</taxon>
    </lineage>
</organism>
<sequence length="406" mass="45467">MILDQIEWSDCAVFLLALIPQLLLHVPILELLQCAAIAVPFIGTSTECRAGLLLTQEVLVMPLQLIHERYLTPKKQQSLFIQQATVFQDVVIRCVRFAFANIQSSIGKVFFSKWVSLPFMRYRMLRNGILQSPVHYREVDTGRSKCIYIVEDDSRPPSILIYYSHGGGMTMGSPYFYMEFLMAWIALLKEAGHPNPAVLAIDYTLVPGATYPTQVQEMLDGYKHALSLVPDSSRIVVSGDSAGGTLVLSLLLTLTMTSDGRKSKPALAVLISPWTTLVSDNNRNTPSDYLDANTLKKYGQQYIGKLAQSGDARVSPGNCKDLALWKRAAPTEGMYFIYGQEEFFGPEIRDMISVLKKADILIDSYEESHWIHAWPVVKLFLCNEASDRLGGLRRMVKAIDDRMSAV</sequence>
<keyword evidence="6" id="KW-1185">Reference proteome</keyword>